<organism evidence="1 2">
    <name type="scientific">Candidatus Roizmanbacteria bacterium CG11_big_fil_rev_8_21_14_0_20_35_14</name>
    <dbReference type="NCBI Taxonomy" id="1974855"/>
    <lineage>
        <taxon>Bacteria</taxon>
        <taxon>Candidatus Roizmaniibacteriota</taxon>
    </lineage>
</organism>
<comment type="caution">
    <text evidence="1">The sequence shown here is derived from an EMBL/GenBank/DDBJ whole genome shotgun (WGS) entry which is preliminary data.</text>
</comment>
<name>A0A2H0KNZ8_9BACT</name>
<gene>
    <name evidence="1" type="ORF">COV86_00180</name>
</gene>
<dbReference type="Proteomes" id="UP000229570">
    <property type="component" value="Unassembled WGS sequence"/>
</dbReference>
<proteinExistence type="predicted"/>
<sequence length="101" mass="11854">MINYYQKIIDYELPFDRKVEENTKTLTKVLLKRSAQISYTDILLLATLMKYSGNMYLLSKDKSDIPLFLFPIKANIPIDTGETNYFYSIYSFDLKTTRKSS</sequence>
<evidence type="ECO:0000313" key="2">
    <source>
        <dbReference type="Proteomes" id="UP000229570"/>
    </source>
</evidence>
<accession>A0A2H0KNZ8</accession>
<protein>
    <submittedName>
        <fullName evidence="1">Uncharacterized protein</fullName>
    </submittedName>
</protein>
<evidence type="ECO:0000313" key="1">
    <source>
        <dbReference type="EMBL" id="PIQ72989.1"/>
    </source>
</evidence>
<reference evidence="1 2" key="1">
    <citation type="submission" date="2017-09" db="EMBL/GenBank/DDBJ databases">
        <title>Depth-based differentiation of microbial function through sediment-hosted aquifers and enrichment of novel symbionts in the deep terrestrial subsurface.</title>
        <authorList>
            <person name="Probst A.J."/>
            <person name="Ladd B."/>
            <person name="Jarett J.K."/>
            <person name="Geller-Mcgrath D.E."/>
            <person name="Sieber C.M."/>
            <person name="Emerson J.B."/>
            <person name="Anantharaman K."/>
            <person name="Thomas B.C."/>
            <person name="Malmstrom R."/>
            <person name="Stieglmeier M."/>
            <person name="Klingl A."/>
            <person name="Woyke T."/>
            <person name="Ryan C.M."/>
            <person name="Banfield J.F."/>
        </authorList>
    </citation>
    <scope>NUCLEOTIDE SEQUENCE [LARGE SCALE GENOMIC DNA]</scope>
    <source>
        <strain evidence="1">CG11_big_fil_rev_8_21_14_0_20_35_14</strain>
    </source>
</reference>
<dbReference type="EMBL" id="PCVL01000002">
    <property type="protein sequence ID" value="PIQ72989.1"/>
    <property type="molecule type" value="Genomic_DNA"/>
</dbReference>
<dbReference type="AlphaFoldDB" id="A0A2H0KNZ8"/>